<dbReference type="InterPro" id="IPR051459">
    <property type="entry name" value="Cytochrome_c-type_DH"/>
</dbReference>
<comment type="caution">
    <text evidence="13">The sequence shown here is derived from an EMBL/GenBank/DDBJ whole genome shotgun (WGS) entry which is preliminary data.</text>
</comment>
<dbReference type="GO" id="GO:0020037">
    <property type="term" value="F:heme binding"/>
    <property type="evidence" value="ECO:0007669"/>
    <property type="project" value="InterPro"/>
</dbReference>
<evidence type="ECO:0000256" key="1">
    <source>
        <dbReference type="ARBA" id="ARBA00004236"/>
    </source>
</evidence>
<protein>
    <submittedName>
        <fullName evidence="13">C-type cytochrome</fullName>
    </submittedName>
</protein>
<dbReference type="GO" id="GO:0009055">
    <property type="term" value="F:electron transfer activity"/>
    <property type="evidence" value="ECO:0007669"/>
    <property type="project" value="InterPro"/>
</dbReference>
<dbReference type="InterPro" id="IPR036909">
    <property type="entry name" value="Cyt_c-like_dom_sf"/>
</dbReference>
<evidence type="ECO:0000256" key="5">
    <source>
        <dbReference type="ARBA" id="ARBA00022729"/>
    </source>
</evidence>
<reference evidence="13 14" key="1">
    <citation type="submission" date="2019-06" db="EMBL/GenBank/DDBJ databases">
        <authorList>
            <person name="Li M."/>
        </authorList>
    </citation>
    <scope>NUCLEOTIDE SEQUENCE [LARGE SCALE GENOMIC DNA]</scope>
    <source>
        <strain evidence="13 14">BGMRC6574</strain>
    </source>
</reference>
<keyword evidence="5" id="KW-0732">Signal</keyword>
<evidence type="ECO:0000256" key="6">
    <source>
        <dbReference type="ARBA" id="ARBA00022737"/>
    </source>
</evidence>
<dbReference type="GO" id="GO:0005506">
    <property type="term" value="F:iron ion binding"/>
    <property type="evidence" value="ECO:0007669"/>
    <property type="project" value="InterPro"/>
</dbReference>
<comment type="subcellular location">
    <subcellularLocation>
        <location evidence="1">Cell membrane</location>
    </subcellularLocation>
</comment>
<keyword evidence="2" id="KW-1003">Cell membrane</keyword>
<dbReference type="Gene3D" id="1.10.760.10">
    <property type="entry name" value="Cytochrome c-like domain"/>
    <property type="match status" value="2"/>
</dbReference>
<dbReference type="OrthoDB" id="9811281at2"/>
<feature type="binding site" description="covalent" evidence="9">
    <location>
        <position position="59"/>
    </location>
    <ligand>
        <name>heme c</name>
        <dbReference type="ChEBI" id="CHEBI:61717"/>
        <label>1</label>
    </ligand>
</feature>
<dbReference type="AlphaFoldDB" id="A0A506UBE7"/>
<dbReference type="EMBL" id="VHLH01000006">
    <property type="protein sequence ID" value="TPW30461.1"/>
    <property type="molecule type" value="Genomic_DNA"/>
</dbReference>
<dbReference type="PANTHER" id="PTHR35008:SF8">
    <property type="entry name" value="ALCOHOL DEHYDROGENASE CYTOCHROME C SUBUNIT"/>
    <property type="match status" value="1"/>
</dbReference>
<keyword evidence="8 11" id="KW-0472">Membrane</keyword>
<keyword evidence="7 10" id="KW-0408">Iron</keyword>
<evidence type="ECO:0000256" key="7">
    <source>
        <dbReference type="ARBA" id="ARBA00023004"/>
    </source>
</evidence>
<evidence type="ECO:0000259" key="12">
    <source>
        <dbReference type="PROSITE" id="PS51007"/>
    </source>
</evidence>
<keyword evidence="3 9" id="KW-0349">Heme</keyword>
<dbReference type="SUPFAM" id="SSF46626">
    <property type="entry name" value="Cytochrome c"/>
    <property type="match status" value="3"/>
</dbReference>
<dbReference type="Pfam" id="PF13442">
    <property type="entry name" value="Cytochrome_CBB3"/>
    <property type="match status" value="1"/>
</dbReference>
<dbReference type="PROSITE" id="PS51007">
    <property type="entry name" value="CYTC"/>
    <property type="match status" value="3"/>
</dbReference>
<feature type="binding site" description="covalent" evidence="9">
    <location>
        <position position="62"/>
    </location>
    <ligand>
        <name>heme c</name>
        <dbReference type="ChEBI" id="CHEBI:61717"/>
        <label>1</label>
    </ligand>
</feature>
<feature type="binding site" description="covalent" evidence="9">
    <location>
        <position position="342"/>
    </location>
    <ligand>
        <name>heme c</name>
        <dbReference type="ChEBI" id="CHEBI:61717"/>
        <label>3</label>
    </ligand>
</feature>
<keyword evidence="6" id="KW-0677">Repeat</keyword>
<dbReference type="Pfam" id="PF00034">
    <property type="entry name" value="Cytochrom_C"/>
    <property type="match status" value="1"/>
</dbReference>
<keyword evidence="11" id="KW-1133">Transmembrane helix</keyword>
<feature type="domain" description="Cytochrome c" evidence="12">
    <location>
        <begin position="45"/>
        <end position="148"/>
    </location>
</feature>
<name>A0A506UBE7_9HYPH</name>
<evidence type="ECO:0000313" key="14">
    <source>
        <dbReference type="Proteomes" id="UP000320314"/>
    </source>
</evidence>
<dbReference type="RefSeq" id="WP_141166023.1">
    <property type="nucleotide sequence ID" value="NZ_VHLH01000006.1"/>
</dbReference>
<feature type="binding site" description="covalent" evidence="9">
    <location>
        <position position="345"/>
    </location>
    <ligand>
        <name>heme c</name>
        <dbReference type="ChEBI" id="CHEBI:61717"/>
        <label>3</label>
    </ligand>
</feature>
<dbReference type="GO" id="GO:0016614">
    <property type="term" value="F:oxidoreductase activity, acting on CH-OH group of donors"/>
    <property type="evidence" value="ECO:0007669"/>
    <property type="project" value="InterPro"/>
</dbReference>
<organism evidence="13 14">
    <name type="scientific">Pararhizobium mangrovi</name>
    <dbReference type="NCBI Taxonomy" id="2590452"/>
    <lineage>
        <taxon>Bacteria</taxon>
        <taxon>Pseudomonadati</taxon>
        <taxon>Pseudomonadota</taxon>
        <taxon>Alphaproteobacteria</taxon>
        <taxon>Hyphomicrobiales</taxon>
        <taxon>Rhizobiaceae</taxon>
        <taxon>Rhizobium/Agrobacterium group</taxon>
        <taxon>Pararhizobium</taxon>
    </lineage>
</organism>
<keyword evidence="4 10" id="KW-0479">Metal-binding</keyword>
<evidence type="ECO:0000256" key="11">
    <source>
        <dbReference type="SAM" id="Phobius"/>
    </source>
</evidence>
<dbReference type="Proteomes" id="UP000320314">
    <property type="component" value="Unassembled WGS sequence"/>
</dbReference>
<evidence type="ECO:0000313" key="13">
    <source>
        <dbReference type="EMBL" id="TPW30461.1"/>
    </source>
</evidence>
<dbReference type="PIRSF" id="PIRSF000018">
    <property type="entry name" value="Mb_ADH_cyt_c"/>
    <property type="match status" value="1"/>
</dbReference>
<dbReference type="GO" id="GO:0005886">
    <property type="term" value="C:plasma membrane"/>
    <property type="evidence" value="ECO:0007669"/>
    <property type="project" value="UniProtKB-SubCell"/>
</dbReference>
<keyword evidence="11" id="KW-0812">Transmembrane</keyword>
<feature type="binding site" description="axial binding residue" evidence="10">
    <location>
        <position position="63"/>
    </location>
    <ligand>
        <name>heme c</name>
        <dbReference type="ChEBI" id="CHEBI:61717"/>
        <label>1</label>
    </ligand>
    <ligandPart>
        <name>Fe</name>
        <dbReference type="ChEBI" id="CHEBI:18248"/>
    </ligandPart>
</feature>
<dbReference type="InterPro" id="IPR009056">
    <property type="entry name" value="Cyt_c-like_dom"/>
</dbReference>
<evidence type="ECO:0000256" key="3">
    <source>
        <dbReference type="ARBA" id="ARBA00022617"/>
    </source>
</evidence>
<dbReference type="PANTHER" id="PTHR35008">
    <property type="entry name" value="BLL4482 PROTEIN-RELATED"/>
    <property type="match status" value="1"/>
</dbReference>
<accession>A0A506UBE7</accession>
<feature type="binding site" description="covalent" evidence="9">
    <location>
        <position position="208"/>
    </location>
    <ligand>
        <name>heme c</name>
        <dbReference type="ChEBI" id="CHEBI:61717"/>
        <label>2</label>
    </ligand>
</feature>
<feature type="binding site" description="axial binding residue" evidence="10">
    <location>
        <position position="346"/>
    </location>
    <ligand>
        <name>heme c</name>
        <dbReference type="ChEBI" id="CHEBI:61717"/>
        <label>3</label>
    </ligand>
    <ligandPart>
        <name>Fe</name>
        <dbReference type="ChEBI" id="CHEBI:18248"/>
    </ligandPart>
</feature>
<evidence type="ECO:0000256" key="9">
    <source>
        <dbReference type="PIRSR" id="PIRSR000018-50"/>
    </source>
</evidence>
<dbReference type="InterPro" id="IPR014353">
    <property type="entry name" value="Membr-bd_ADH_cyt_c"/>
</dbReference>
<keyword evidence="14" id="KW-1185">Reference proteome</keyword>
<feature type="binding site" description="covalent" evidence="9">
    <location>
        <position position="205"/>
    </location>
    <ligand>
        <name>heme c</name>
        <dbReference type="ChEBI" id="CHEBI:61717"/>
        <label>2</label>
    </ligand>
</feature>
<comment type="cofactor">
    <cofactor evidence="9">
        <name>heme c</name>
        <dbReference type="ChEBI" id="CHEBI:61717"/>
    </cofactor>
    <text evidence="9">Binds 3 heme c groups covalently per subunit.</text>
</comment>
<feature type="domain" description="Cytochrome c" evidence="12">
    <location>
        <begin position="190"/>
        <end position="297"/>
    </location>
</feature>
<feature type="binding site" description="axial binding residue" evidence="10">
    <location>
        <position position="209"/>
    </location>
    <ligand>
        <name>heme c</name>
        <dbReference type="ChEBI" id="CHEBI:61717"/>
        <label>2</label>
    </ligand>
    <ligandPart>
        <name>Fe</name>
        <dbReference type="ChEBI" id="CHEBI:18248"/>
    </ligandPart>
</feature>
<evidence type="ECO:0000256" key="4">
    <source>
        <dbReference type="ARBA" id="ARBA00022723"/>
    </source>
</evidence>
<sequence length="438" mass="46130">MARFGRIIVGLVAIVIVVGIGFWAWASEPAIDPVSRPAAGQFSKASIAKGAELAALGNCQACHTRPNGKAYAGGYPVETPFGTIYGSNITPDPDTGIGKWSEAAFRRSMHEGLRRDGGHLYPAFPYTHFTKVSDADIKDIYAFLMTRPAVHNTVPSPDLPFPLDIRMVMAGWNLLFFHEGRYQPDGSQNAAWNHGAYIAEGLGHCAACHVPMNMFGAEKTDKGYAGGNAAGWHAPALDKSSPSPVGWTKDELAGYLRGDMTPHHGVAAGPMADVTKVLAEVPHADVEALSTYILSKGATKPADARKAAIADAGKKSFQVTTAQKANFKGSAKDGEAIFAGACASCHFDGGSQPFYRPVDLSLSSAVNAPNATNLVQIITHGVKPAAGGSGPIMPGFGDVLTDDQTASLVGYVRKHFTGKPAWDHVDKAISTSKETAGQ</sequence>
<evidence type="ECO:0000256" key="8">
    <source>
        <dbReference type="ARBA" id="ARBA00023136"/>
    </source>
</evidence>
<feature type="domain" description="Cytochrome c" evidence="12">
    <location>
        <begin position="329"/>
        <end position="416"/>
    </location>
</feature>
<proteinExistence type="predicted"/>
<feature type="transmembrane region" description="Helical" evidence="11">
    <location>
        <begin position="7"/>
        <end position="26"/>
    </location>
</feature>
<evidence type="ECO:0000256" key="10">
    <source>
        <dbReference type="PIRSR" id="PIRSR000018-51"/>
    </source>
</evidence>
<gene>
    <name evidence="13" type="ORF">FJU11_05495</name>
</gene>
<evidence type="ECO:0000256" key="2">
    <source>
        <dbReference type="ARBA" id="ARBA00022475"/>
    </source>
</evidence>